<feature type="domain" description="HTH tetR-type" evidence="6">
    <location>
        <begin position="7"/>
        <end position="67"/>
    </location>
</feature>
<keyword evidence="2" id="KW-0805">Transcription regulation</keyword>
<keyword evidence="3 5" id="KW-0238">DNA-binding</keyword>
<dbReference type="AlphaFoldDB" id="A0AB39SM77"/>
<dbReference type="PROSITE" id="PS50977">
    <property type="entry name" value="HTH_TETR_2"/>
    <property type="match status" value="1"/>
</dbReference>
<accession>A0AB39SM77</accession>
<dbReference type="SUPFAM" id="SSF48498">
    <property type="entry name" value="Tetracyclin repressor-like, C-terminal domain"/>
    <property type="match status" value="1"/>
</dbReference>
<gene>
    <name evidence="7" type="ORF">AB5J54_02400</name>
</gene>
<evidence type="ECO:0000259" key="6">
    <source>
        <dbReference type="PROSITE" id="PS50977"/>
    </source>
</evidence>
<evidence type="ECO:0000256" key="5">
    <source>
        <dbReference type="PROSITE-ProRule" id="PRU00335"/>
    </source>
</evidence>
<dbReference type="InterPro" id="IPR050109">
    <property type="entry name" value="HTH-type_TetR-like_transc_reg"/>
</dbReference>
<name>A0AB39SM77_9ACTN</name>
<dbReference type="RefSeq" id="WP_369142176.1">
    <property type="nucleotide sequence ID" value="NZ_CP163444.1"/>
</dbReference>
<evidence type="ECO:0000256" key="2">
    <source>
        <dbReference type="ARBA" id="ARBA00023015"/>
    </source>
</evidence>
<reference evidence="7" key="1">
    <citation type="submission" date="2024-07" db="EMBL/GenBank/DDBJ databases">
        <authorList>
            <person name="Yu S.T."/>
        </authorList>
    </citation>
    <scope>NUCLEOTIDE SEQUENCE</scope>
    <source>
        <strain evidence="7">R44</strain>
    </source>
</reference>
<dbReference type="Pfam" id="PF13977">
    <property type="entry name" value="TetR_C_6"/>
    <property type="match status" value="1"/>
</dbReference>
<evidence type="ECO:0000256" key="3">
    <source>
        <dbReference type="ARBA" id="ARBA00023125"/>
    </source>
</evidence>
<keyword evidence="1" id="KW-0678">Repressor</keyword>
<dbReference type="InterPro" id="IPR036271">
    <property type="entry name" value="Tet_transcr_reg_TetR-rel_C_sf"/>
</dbReference>
<evidence type="ECO:0000313" key="7">
    <source>
        <dbReference type="EMBL" id="XDQ69435.1"/>
    </source>
</evidence>
<dbReference type="Gene3D" id="1.10.357.10">
    <property type="entry name" value="Tetracycline Repressor, domain 2"/>
    <property type="match status" value="1"/>
</dbReference>
<keyword evidence="4" id="KW-0804">Transcription</keyword>
<evidence type="ECO:0000256" key="4">
    <source>
        <dbReference type="ARBA" id="ARBA00023163"/>
    </source>
</evidence>
<dbReference type="Pfam" id="PF00440">
    <property type="entry name" value="TetR_N"/>
    <property type="match status" value="1"/>
</dbReference>
<sequence length="201" mass="22658">MTRRSADERREQLVEAAIRVMIRDGVAKTTTRAVVSEAGLPLGAFHYCFRSKEELLHSVIERITLRSVAPATASPAEGSTRDIIFHTLHTYWDQVRERPAEHMVTYELTQYALRQPGLADVARRQYQHYLKVYSDHLEAIADLAGFGWTVPLPALARYGLSVMDGLTLNWLIDRDDVQAQAALDEYAEHLSTVAAPRTPAR</sequence>
<evidence type="ECO:0000256" key="1">
    <source>
        <dbReference type="ARBA" id="ARBA00022491"/>
    </source>
</evidence>
<feature type="DNA-binding region" description="H-T-H motif" evidence="5">
    <location>
        <begin position="30"/>
        <end position="49"/>
    </location>
</feature>
<dbReference type="GO" id="GO:0003700">
    <property type="term" value="F:DNA-binding transcription factor activity"/>
    <property type="evidence" value="ECO:0007669"/>
    <property type="project" value="TreeGrafter"/>
</dbReference>
<dbReference type="PANTHER" id="PTHR30055">
    <property type="entry name" value="HTH-TYPE TRANSCRIPTIONAL REGULATOR RUTR"/>
    <property type="match status" value="1"/>
</dbReference>
<dbReference type="InterPro" id="IPR001647">
    <property type="entry name" value="HTH_TetR"/>
</dbReference>
<proteinExistence type="predicted"/>
<dbReference type="PANTHER" id="PTHR30055:SF226">
    <property type="entry name" value="HTH-TYPE TRANSCRIPTIONAL REGULATOR PKSA"/>
    <property type="match status" value="1"/>
</dbReference>
<organism evidence="7">
    <name type="scientific">Streptomyces sp. R44</name>
    <dbReference type="NCBI Taxonomy" id="3238633"/>
    <lineage>
        <taxon>Bacteria</taxon>
        <taxon>Bacillati</taxon>
        <taxon>Actinomycetota</taxon>
        <taxon>Actinomycetes</taxon>
        <taxon>Kitasatosporales</taxon>
        <taxon>Streptomycetaceae</taxon>
        <taxon>Streptomyces</taxon>
    </lineage>
</organism>
<dbReference type="GO" id="GO:0000976">
    <property type="term" value="F:transcription cis-regulatory region binding"/>
    <property type="evidence" value="ECO:0007669"/>
    <property type="project" value="TreeGrafter"/>
</dbReference>
<dbReference type="SUPFAM" id="SSF46689">
    <property type="entry name" value="Homeodomain-like"/>
    <property type="match status" value="1"/>
</dbReference>
<dbReference type="EMBL" id="CP163444">
    <property type="protein sequence ID" value="XDQ69435.1"/>
    <property type="molecule type" value="Genomic_DNA"/>
</dbReference>
<dbReference type="InterPro" id="IPR009057">
    <property type="entry name" value="Homeodomain-like_sf"/>
</dbReference>
<dbReference type="InterPro" id="IPR039538">
    <property type="entry name" value="BetI_C"/>
</dbReference>
<protein>
    <submittedName>
        <fullName evidence="7">TetR/AcrR family transcriptional regulator</fullName>
    </submittedName>
</protein>